<evidence type="ECO:0000256" key="4">
    <source>
        <dbReference type="ARBA" id="ARBA00023015"/>
    </source>
</evidence>
<dbReference type="PANTHER" id="PTHR15528">
    <property type="entry name" value="PEROXISOME PROLIFERATOR ACTIVATED RECEPTOR GAMMA COACTIVATOR 1 PGC-1 -RELATED"/>
    <property type="match status" value="1"/>
</dbReference>
<keyword evidence="5" id="KW-0804">Transcription</keyword>
<feature type="compositionally biased region" description="Low complexity" evidence="7">
    <location>
        <begin position="806"/>
        <end position="816"/>
    </location>
</feature>
<feature type="transmembrane region" description="Helical" evidence="8">
    <location>
        <begin position="1006"/>
        <end position="1025"/>
    </location>
</feature>
<feature type="compositionally biased region" description="Basic and acidic residues" evidence="7">
    <location>
        <begin position="491"/>
        <end position="501"/>
    </location>
</feature>
<evidence type="ECO:0000256" key="6">
    <source>
        <dbReference type="ARBA" id="ARBA00023242"/>
    </source>
</evidence>
<feature type="region of interest" description="Disordered" evidence="7">
    <location>
        <begin position="491"/>
        <end position="518"/>
    </location>
</feature>
<keyword evidence="2" id="KW-0597">Phosphoprotein</keyword>
<keyword evidence="8" id="KW-0812">Transmembrane</keyword>
<dbReference type="GO" id="GO:0003712">
    <property type="term" value="F:transcription coregulator activity"/>
    <property type="evidence" value="ECO:0007669"/>
    <property type="project" value="InterPro"/>
</dbReference>
<feature type="compositionally biased region" description="Low complexity" evidence="7">
    <location>
        <begin position="365"/>
        <end position="374"/>
    </location>
</feature>
<dbReference type="GeneID" id="105422229"/>
<keyword evidence="8" id="KW-0472">Membrane</keyword>
<feature type="compositionally biased region" description="Basic residues" evidence="7">
    <location>
        <begin position="817"/>
        <end position="832"/>
    </location>
</feature>
<protein>
    <submittedName>
        <fullName evidence="10">Protein PF14_0175-like</fullName>
    </submittedName>
</protein>
<evidence type="ECO:0000256" key="8">
    <source>
        <dbReference type="SAM" id="Phobius"/>
    </source>
</evidence>
<feature type="compositionally biased region" description="Basic residues" evidence="7">
    <location>
        <begin position="738"/>
        <end position="767"/>
    </location>
</feature>
<comment type="subcellular location">
    <subcellularLocation>
        <location evidence="1">Nucleus</location>
    </subcellularLocation>
</comment>
<feature type="compositionally biased region" description="Basic residues" evidence="7">
    <location>
        <begin position="775"/>
        <end position="805"/>
    </location>
</feature>
<dbReference type="GO" id="GO:0045944">
    <property type="term" value="P:positive regulation of transcription by RNA polymerase II"/>
    <property type="evidence" value="ECO:0007669"/>
    <property type="project" value="TreeGrafter"/>
</dbReference>
<name>A0A8N1S4G0_9HYME</name>
<evidence type="ECO:0000256" key="3">
    <source>
        <dbReference type="ARBA" id="ARBA00022884"/>
    </source>
</evidence>
<dbReference type="RefSeq" id="XP_025072908.1">
    <property type="nucleotide sequence ID" value="XM_025217123.1"/>
</dbReference>
<feature type="region of interest" description="Disordered" evidence="7">
    <location>
        <begin position="350"/>
        <end position="374"/>
    </location>
</feature>
<proteinExistence type="predicted"/>
<evidence type="ECO:0000256" key="1">
    <source>
        <dbReference type="ARBA" id="ARBA00004123"/>
    </source>
</evidence>
<keyword evidence="8" id="KW-1133">Transmembrane helix</keyword>
<reference evidence="10" key="1">
    <citation type="submission" date="2025-08" db="UniProtKB">
        <authorList>
            <consortium name="RefSeq"/>
        </authorList>
    </citation>
    <scope>IDENTIFICATION</scope>
</reference>
<dbReference type="Gene3D" id="3.30.70.330">
    <property type="match status" value="1"/>
</dbReference>
<dbReference type="InterPro" id="IPR012677">
    <property type="entry name" value="Nucleotide-bd_a/b_plait_sf"/>
</dbReference>
<evidence type="ECO:0000256" key="5">
    <source>
        <dbReference type="ARBA" id="ARBA00023163"/>
    </source>
</evidence>
<feature type="compositionally biased region" description="Polar residues" evidence="7">
    <location>
        <begin position="502"/>
        <end position="518"/>
    </location>
</feature>
<dbReference type="InterPro" id="IPR034605">
    <property type="entry name" value="PGC-1"/>
</dbReference>
<feature type="compositionally biased region" description="Polar residues" evidence="7">
    <location>
        <begin position="463"/>
        <end position="479"/>
    </location>
</feature>
<accession>A0A8N1S4G0</accession>
<evidence type="ECO:0000256" key="7">
    <source>
        <dbReference type="SAM" id="MobiDB-lite"/>
    </source>
</evidence>
<sequence length="1027" mass="119214">METGYLRFAEEDFFPDELFAAARDNELQTLSTEDVSTNVIDVEHMDYNLEETIPPSFFTSIFNDANSSTDMLTTVDNTLPFEEILNKDSYVTQWPNQVETWPQVATWAQSLWDCRKEPENLSISNMNLLQESTSPIPQMKVKEEEQKDVNIKKESTFGLIHDTEQVDIKIKAKQEIEVKKVDIKIKAKQEIEVKKVDRKITPPLLPQKTSKFIKKDANTKNKNQNGKEKRKKKENVFINSILKLEEPEDHIDVETVLSDNLPALEAVDLNSLLEQFEATENSNLQNQPAIKNDRTRNMETNKISLVTKEYSRMTGVPVKSVSQASSHQKDVQTALSKDVIDRIKASGRKKSIPIIPPMPNIQDGNRSNNARTNSTTLSRNKTLKTNLNDKTINNIKDKTFTNTLKHDHDYCSSYSKCSNNKLTKQMSILKSNKKRILDKTKECNNEINSKKQYNLESNIHSTRVKSSSIHPETNINKNSVENDIRNHPKEEIPLKQSHDSNDSLGSVKNVPDNTSLSDKTCPVYQMNIRSALAKSILQSRKKLNDTTLAQTIPKKQQMVSVLKNPPNASQSPFTRNNSNENIVTTTNSLNNEVQNIIIQNIQDIQPPEEVKNPPRKKLNLAEYRSRKNQNCTDSSKTASPTVLVYYHHAFTTTEPIKDKTGNLIWSERNFFLVLKNKSDIKEEQNKAKPDTCNVAVQTNENVFELDKKLSVDVIKKNEESREESTKDGKQKSCERYSRSRSKSRSKNKSRSRSKNRSRSKSRSRNRSRSTSTSRSRSRCRSRDRRRNRSKNRSRSNRIRSRHMNRNRSSTSNSSSRSRNRTRSRSRSRSRRNNTRERTISRRSVSSSSWSSDLRTSTSRYTSSRSRSRSRIRSRSPLQSRFRNRSRSRSKSYSRYYSRSSSSSRSNFGRNKWKTKYSRNSNDYKRDFHRHSRYPNEDHGYQNYRSPLYTYHRPYNGYNEDKQRQVEERRVVYVGQIAEGITKADLRRRFEVFGPVVDISIHFRERGYVSLIIFTVRFIYLVLFLITL</sequence>
<keyword evidence="3" id="KW-0694">RNA-binding</keyword>
<dbReference type="GO" id="GO:0003723">
    <property type="term" value="F:RNA binding"/>
    <property type="evidence" value="ECO:0007669"/>
    <property type="project" value="UniProtKB-KW"/>
</dbReference>
<organism evidence="9 10">
    <name type="scientific">Pogonomyrmex barbatus</name>
    <name type="common">red harvester ant</name>
    <dbReference type="NCBI Taxonomy" id="144034"/>
    <lineage>
        <taxon>Eukaryota</taxon>
        <taxon>Metazoa</taxon>
        <taxon>Ecdysozoa</taxon>
        <taxon>Arthropoda</taxon>
        <taxon>Hexapoda</taxon>
        <taxon>Insecta</taxon>
        <taxon>Pterygota</taxon>
        <taxon>Neoptera</taxon>
        <taxon>Endopterygota</taxon>
        <taxon>Hymenoptera</taxon>
        <taxon>Apocrita</taxon>
        <taxon>Aculeata</taxon>
        <taxon>Formicoidea</taxon>
        <taxon>Formicidae</taxon>
        <taxon>Myrmicinae</taxon>
        <taxon>Pogonomyrmex</taxon>
    </lineage>
</organism>
<feature type="region of interest" description="Disordered" evidence="7">
    <location>
        <begin position="463"/>
        <end position="482"/>
    </location>
</feature>
<dbReference type="Proteomes" id="UP000504615">
    <property type="component" value="Unplaced"/>
</dbReference>
<feature type="compositionally biased region" description="Low complexity" evidence="7">
    <location>
        <begin position="892"/>
        <end position="905"/>
    </location>
</feature>
<dbReference type="SUPFAM" id="SSF54928">
    <property type="entry name" value="RNA-binding domain, RBD"/>
    <property type="match status" value="1"/>
</dbReference>
<feature type="compositionally biased region" description="Basic residues" evidence="7">
    <location>
        <begin position="881"/>
        <end position="891"/>
    </location>
</feature>
<dbReference type="OrthoDB" id="10047851at2759"/>
<evidence type="ECO:0000313" key="10">
    <source>
        <dbReference type="RefSeq" id="XP_025072908.1"/>
    </source>
</evidence>
<keyword evidence="4" id="KW-0805">Transcription regulation</keyword>
<feature type="region of interest" description="Disordered" evidence="7">
    <location>
        <begin position="716"/>
        <end position="914"/>
    </location>
</feature>
<dbReference type="GO" id="GO:0005634">
    <property type="term" value="C:nucleus"/>
    <property type="evidence" value="ECO:0007669"/>
    <property type="project" value="UniProtKB-SubCell"/>
</dbReference>
<dbReference type="PANTHER" id="PTHR15528:SF11">
    <property type="entry name" value="FI18188P1"/>
    <property type="match status" value="1"/>
</dbReference>
<dbReference type="AlphaFoldDB" id="A0A8N1S4G0"/>
<keyword evidence="6" id="KW-0539">Nucleus</keyword>
<feature type="compositionally biased region" description="Basic and acidic residues" evidence="7">
    <location>
        <begin position="716"/>
        <end position="737"/>
    </location>
</feature>
<evidence type="ECO:0000256" key="2">
    <source>
        <dbReference type="ARBA" id="ARBA00022553"/>
    </source>
</evidence>
<evidence type="ECO:0000313" key="9">
    <source>
        <dbReference type="Proteomes" id="UP000504615"/>
    </source>
</evidence>
<feature type="compositionally biased region" description="Low complexity" evidence="7">
    <location>
        <begin position="841"/>
        <end position="864"/>
    </location>
</feature>
<keyword evidence="9" id="KW-1185">Reference proteome</keyword>
<dbReference type="InterPro" id="IPR035979">
    <property type="entry name" value="RBD_domain_sf"/>
</dbReference>
<gene>
    <name evidence="10" type="primary">LOC105422229</name>
</gene>